<proteinExistence type="predicted"/>
<keyword evidence="2" id="KW-1185">Reference proteome</keyword>
<sequence>MSAHLISYEEEYDYSDELKEEFNQLCLAQERVNNITRYANLATCVNGVASFDDDEENSSGVDWETIGACFDYDGIHKSGADLDKLLRSIPHHKAVHRYGDSDTISTCSTSDGSVTTSSSRGTIFVSTSNELTNKTKSGSTSVKTKLRAIASIIDPKLGQKIQNRRGFWSGVHVQYTNEGGVETVLKTD</sequence>
<dbReference type="Proteomes" id="UP001530400">
    <property type="component" value="Unassembled WGS sequence"/>
</dbReference>
<dbReference type="AlphaFoldDB" id="A0ABD3QCU0"/>
<reference evidence="1 2" key="1">
    <citation type="submission" date="2024-10" db="EMBL/GenBank/DDBJ databases">
        <title>Updated reference genomes for cyclostephanoid diatoms.</title>
        <authorList>
            <person name="Roberts W.R."/>
            <person name="Alverson A.J."/>
        </authorList>
    </citation>
    <scope>NUCLEOTIDE SEQUENCE [LARGE SCALE GENOMIC DNA]</scope>
    <source>
        <strain evidence="1 2">AJA010-31</strain>
    </source>
</reference>
<organism evidence="1 2">
    <name type="scientific">Cyclotella atomus</name>
    <dbReference type="NCBI Taxonomy" id="382360"/>
    <lineage>
        <taxon>Eukaryota</taxon>
        <taxon>Sar</taxon>
        <taxon>Stramenopiles</taxon>
        <taxon>Ochrophyta</taxon>
        <taxon>Bacillariophyta</taxon>
        <taxon>Coscinodiscophyceae</taxon>
        <taxon>Thalassiosirophycidae</taxon>
        <taxon>Stephanodiscales</taxon>
        <taxon>Stephanodiscaceae</taxon>
        <taxon>Cyclotella</taxon>
    </lineage>
</organism>
<accession>A0ABD3QCU0</accession>
<name>A0ABD3QCU0_9STRA</name>
<gene>
    <name evidence="1" type="ORF">ACHAWO_001423</name>
</gene>
<comment type="caution">
    <text evidence="1">The sequence shown here is derived from an EMBL/GenBank/DDBJ whole genome shotgun (WGS) entry which is preliminary data.</text>
</comment>
<evidence type="ECO:0000313" key="2">
    <source>
        <dbReference type="Proteomes" id="UP001530400"/>
    </source>
</evidence>
<protein>
    <submittedName>
        <fullName evidence="1">Uncharacterized protein</fullName>
    </submittedName>
</protein>
<dbReference type="EMBL" id="JALLPJ020000234">
    <property type="protein sequence ID" value="KAL3797942.1"/>
    <property type="molecule type" value="Genomic_DNA"/>
</dbReference>
<evidence type="ECO:0000313" key="1">
    <source>
        <dbReference type="EMBL" id="KAL3797942.1"/>
    </source>
</evidence>